<dbReference type="Proteomes" id="UP000572953">
    <property type="component" value="Unassembled WGS sequence"/>
</dbReference>
<evidence type="ECO:0000313" key="6">
    <source>
        <dbReference type="Proteomes" id="UP000572953"/>
    </source>
</evidence>
<comment type="similarity">
    <text evidence="2">Belongs to the pterin-4-alpha-carbinolamine dehydratase family.</text>
</comment>
<organism evidence="5 6">
    <name type="scientific">Candidatus Fonsibacter lacus</name>
    <dbReference type="NCBI Taxonomy" id="2576439"/>
    <lineage>
        <taxon>Bacteria</taxon>
        <taxon>Pseudomonadati</taxon>
        <taxon>Pseudomonadota</taxon>
        <taxon>Alphaproteobacteria</taxon>
        <taxon>Candidatus Pelagibacterales</taxon>
        <taxon>Candidatus Pelagibacterales incertae sedis</taxon>
        <taxon>Candidatus Fonsibacter</taxon>
    </lineage>
</organism>
<dbReference type="EMBL" id="RGGN01000211">
    <property type="protein sequence ID" value="NCU63308.1"/>
    <property type="molecule type" value="Genomic_DNA"/>
</dbReference>
<feature type="non-terminal residue" evidence="5">
    <location>
        <position position="1"/>
    </location>
</feature>
<reference evidence="5 6" key="1">
    <citation type="submission" date="2018-10" db="EMBL/GenBank/DDBJ databases">
        <title>Iterative Subtractive Binning of Freshwater Chronoseries Metagenomes Recovers Nearly Complete Genomes from over Four Hundred Novel Species.</title>
        <authorList>
            <person name="Rodriguez-R L.M."/>
            <person name="Tsementzi D."/>
            <person name="Luo C."/>
            <person name="Konstantinidis K.T."/>
        </authorList>
    </citation>
    <scope>NUCLEOTIDE SEQUENCE [LARGE SCALE GENOMIC DNA]</scope>
    <source>
        <strain evidence="5">WB7_2B_003</strain>
    </source>
</reference>
<evidence type="ECO:0000256" key="4">
    <source>
        <dbReference type="ARBA" id="ARBA00023239"/>
    </source>
</evidence>
<evidence type="ECO:0000313" key="5">
    <source>
        <dbReference type="EMBL" id="NCU63308.1"/>
    </source>
</evidence>
<comment type="caution">
    <text evidence="5">The sequence shown here is derived from an EMBL/GenBank/DDBJ whole genome shotgun (WGS) entry which is preliminary data.</text>
</comment>
<sequence length="78" mass="8899">VQINEKKAFYLSRVYKFSDFEKSLSFINKVSNIAEEEGHHPDLKFGWGYAEVNIFTHAINGLSLSDFILASKIDMISV</sequence>
<accession>A0A845SBX2</accession>
<dbReference type="SUPFAM" id="SSF55248">
    <property type="entry name" value="PCD-like"/>
    <property type="match status" value="1"/>
</dbReference>
<dbReference type="Gene3D" id="3.30.1360.20">
    <property type="entry name" value="Transcriptional coactivator/pterin dehydratase"/>
    <property type="match status" value="1"/>
</dbReference>
<comment type="catalytic activity">
    <reaction evidence="1">
        <text>(4aS,6R)-4a-hydroxy-L-erythro-5,6,7,8-tetrahydrobiopterin = (6R)-L-erythro-6,7-dihydrobiopterin + H2O</text>
        <dbReference type="Rhea" id="RHEA:11920"/>
        <dbReference type="ChEBI" id="CHEBI:15377"/>
        <dbReference type="ChEBI" id="CHEBI:15642"/>
        <dbReference type="ChEBI" id="CHEBI:43120"/>
        <dbReference type="EC" id="4.2.1.96"/>
    </reaction>
</comment>
<dbReference type="GO" id="GO:0006729">
    <property type="term" value="P:tetrahydrobiopterin biosynthetic process"/>
    <property type="evidence" value="ECO:0007669"/>
    <property type="project" value="InterPro"/>
</dbReference>
<dbReference type="InterPro" id="IPR001533">
    <property type="entry name" value="Pterin_deHydtase"/>
</dbReference>
<proteinExistence type="inferred from homology"/>
<evidence type="ECO:0000256" key="2">
    <source>
        <dbReference type="ARBA" id="ARBA00006472"/>
    </source>
</evidence>
<dbReference type="PANTHER" id="PTHR12599">
    <property type="entry name" value="PTERIN-4-ALPHA-CARBINOLAMINE DEHYDRATASE"/>
    <property type="match status" value="1"/>
</dbReference>
<dbReference type="PANTHER" id="PTHR12599:SF0">
    <property type="entry name" value="PTERIN-4-ALPHA-CARBINOLAMINE DEHYDRATASE"/>
    <property type="match status" value="1"/>
</dbReference>
<dbReference type="AlphaFoldDB" id="A0A845SBX2"/>
<dbReference type="EC" id="4.2.1.96" evidence="3"/>
<dbReference type="GO" id="GO:0008124">
    <property type="term" value="F:4-alpha-hydroxytetrahydrobiopterin dehydratase activity"/>
    <property type="evidence" value="ECO:0007669"/>
    <property type="project" value="UniProtKB-EC"/>
</dbReference>
<protein>
    <recommendedName>
        <fullName evidence="3">4a-hydroxytetrahydrobiopterin dehydratase</fullName>
        <ecNumber evidence="3">4.2.1.96</ecNumber>
    </recommendedName>
</protein>
<name>A0A845SBX2_9PROT</name>
<gene>
    <name evidence="5" type="ORF">EBV78_04480</name>
</gene>
<evidence type="ECO:0000256" key="1">
    <source>
        <dbReference type="ARBA" id="ARBA00001554"/>
    </source>
</evidence>
<keyword evidence="4" id="KW-0456">Lyase</keyword>
<dbReference type="InterPro" id="IPR036428">
    <property type="entry name" value="PCD_sf"/>
</dbReference>
<evidence type="ECO:0000256" key="3">
    <source>
        <dbReference type="ARBA" id="ARBA00013252"/>
    </source>
</evidence>
<dbReference type="Pfam" id="PF01329">
    <property type="entry name" value="Pterin_4a"/>
    <property type="match status" value="1"/>
</dbReference>